<reference evidence="3 4" key="1">
    <citation type="submission" date="2020-08" db="EMBL/GenBank/DDBJ databases">
        <title>Genomic Encyclopedia of Type Strains, Phase IV (KMG-IV): sequencing the most valuable type-strain genomes for metagenomic binning, comparative biology and taxonomic classification.</title>
        <authorList>
            <person name="Goeker M."/>
        </authorList>
    </citation>
    <scope>NUCLEOTIDE SEQUENCE [LARGE SCALE GENOMIC DNA]</scope>
    <source>
        <strain evidence="3 4">DSM 26963</strain>
    </source>
</reference>
<keyword evidence="2" id="KW-0472">Membrane</keyword>
<keyword evidence="2" id="KW-1133">Transmembrane helix</keyword>
<accession>A0A7W8D1G2</accession>
<sequence length="84" mass="10004">MAYFVVFFVFILVLIALFQFLAPVLLPLFLLWAIYYVIKSFRKPTQENDPFYSEYQNESYARKEPKHGAIDVEYTEREDDGHDS</sequence>
<evidence type="ECO:0000256" key="1">
    <source>
        <dbReference type="SAM" id="MobiDB-lite"/>
    </source>
</evidence>
<keyword evidence="2" id="KW-0812">Transmembrane</keyword>
<organism evidence="3 4">
    <name type="scientific">Faecalicoccus acidiformans</name>
    <dbReference type="NCBI Taxonomy" id="915173"/>
    <lineage>
        <taxon>Bacteria</taxon>
        <taxon>Bacillati</taxon>
        <taxon>Bacillota</taxon>
        <taxon>Erysipelotrichia</taxon>
        <taxon>Erysipelotrichales</taxon>
        <taxon>Erysipelotrichaceae</taxon>
        <taxon>Faecalicoccus</taxon>
    </lineage>
</organism>
<comment type="caution">
    <text evidence="3">The sequence shown here is derived from an EMBL/GenBank/DDBJ whole genome shotgun (WGS) entry which is preliminary data.</text>
</comment>
<feature type="transmembrane region" description="Helical" evidence="2">
    <location>
        <begin position="6"/>
        <end position="38"/>
    </location>
</feature>
<evidence type="ECO:0000313" key="4">
    <source>
        <dbReference type="Proteomes" id="UP000521313"/>
    </source>
</evidence>
<gene>
    <name evidence="3" type="ORF">HNQ43_000297</name>
</gene>
<dbReference type="Proteomes" id="UP000521313">
    <property type="component" value="Unassembled WGS sequence"/>
</dbReference>
<dbReference type="RefSeq" id="WP_183374084.1">
    <property type="nucleotide sequence ID" value="NZ_CALVCN010000033.1"/>
</dbReference>
<protein>
    <submittedName>
        <fullName evidence="3">Ca2+/Na+ antiporter</fullName>
    </submittedName>
</protein>
<evidence type="ECO:0000313" key="3">
    <source>
        <dbReference type="EMBL" id="MBB5184262.1"/>
    </source>
</evidence>
<evidence type="ECO:0000256" key="2">
    <source>
        <dbReference type="SAM" id="Phobius"/>
    </source>
</evidence>
<dbReference type="AlphaFoldDB" id="A0A7W8D1G2"/>
<proteinExistence type="predicted"/>
<dbReference type="EMBL" id="JACHHD010000002">
    <property type="protein sequence ID" value="MBB5184262.1"/>
    <property type="molecule type" value="Genomic_DNA"/>
</dbReference>
<name>A0A7W8D1G2_9FIRM</name>
<feature type="region of interest" description="Disordered" evidence="1">
    <location>
        <begin position="62"/>
        <end position="84"/>
    </location>
</feature>